<protein>
    <submittedName>
        <fullName evidence="5">Iron complex transport system ATP-binding protein</fullName>
    </submittedName>
</protein>
<dbReference type="PANTHER" id="PTHR42734">
    <property type="entry name" value="METAL TRANSPORT SYSTEM ATP-BINDING PROTEIN TM_0124-RELATED"/>
    <property type="match status" value="1"/>
</dbReference>
<dbReference type="InterPro" id="IPR003593">
    <property type="entry name" value="AAA+_ATPase"/>
</dbReference>
<dbReference type="STRING" id="1123071.SAMN02745181_1396"/>
<accession>A0A1M6H8I5</accession>
<evidence type="ECO:0000313" key="5">
    <source>
        <dbReference type="EMBL" id="SHJ18475.1"/>
    </source>
</evidence>
<dbReference type="Proteomes" id="UP000184510">
    <property type="component" value="Unassembled WGS sequence"/>
</dbReference>
<dbReference type="InterPro" id="IPR027417">
    <property type="entry name" value="P-loop_NTPase"/>
</dbReference>
<evidence type="ECO:0000259" key="4">
    <source>
        <dbReference type="PROSITE" id="PS50893"/>
    </source>
</evidence>
<evidence type="ECO:0000256" key="2">
    <source>
        <dbReference type="ARBA" id="ARBA00022741"/>
    </source>
</evidence>
<keyword evidence="2" id="KW-0547">Nucleotide-binding</keyword>
<reference evidence="5 6" key="1">
    <citation type="submission" date="2016-11" db="EMBL/GenBank/DDBJ databases">
        <authorList>
            <person name="Jaros S."/>
            <person name="Januszkiewicz K."/>
            <person name="Wedrychowicz H."/>
        </authorList>
    </citation>
    <scope>NUCLEOTIDE SEQUENCE [LARGE SCALE GENOMIC DNA]</scope>
    <source>
        <strain evidence="5 6">DSM 18772</strain>
    </source>
</reference>
<dbReference type="CDD" id="cd03214">
    <property type="entry name" value="ABC_Iron-Siderophores_B12_Hemin"/>
    <property type="match status" value="1"/>
</dbReference>
<dbReference type="InterPro" id="IPR050153">
    <property type="entry name" value="Metal_Ion_Import_ABC"/>
</dbReference>
<dbReference type="InterPro" id="IPR017871">
    <property type="entry name" value="ABC_transporter-like_CS"/>
</dbReference>
<keyword evidence="1" id="KW-0813">Transport</keyword>
<dbReference type="FunCoup" id="A0A1M6H8I5">
    <property type="interactions" value="56"/>
</dbReference>
<dbReference type="PROSITE" id="PS50893">
    <property type="entry name" value="ABC_TRANSPORTER_2"/>
    <property type="match status" value="1"/>
</dbReference>
<dbReference type="AlphaFoldDB" id="A0A1M6H8I5"/>
<dbReference type="SMART" id="SM00382">
    <property type="entry name" value="AAA"/>
    <property type="match status" value="1"/>
</dbReference>
<dbReference type="PROSITE" id="PS00211">
    <property type="entry name" value="ABC_TRANSPORTER_1"/>
    <property type="match status" value="1"/>
</dbReference>
<dbReference type="InParanoid" id="A0A1M6H8I5"/>
<name>A0A1M6H8I5_9BACT</name>
<gene>
    <name evidence="5" type="ORF">SAMN02745181_1396</name>
</gene>
<dbReference type="InterPro" id="IPR003439">
    <property type="entry name" value="ABC_transporter-like_ATP-bd"/>
</dbReference>
<dbReference type="GO" id="GO:0016887">
    <property type="term" value="F:ATP hydrolysis activity"/>
    <property type="evidence" value="ECO:0007669"/>
    <property type="project" value="InterPro"/>
</dbReference>
<dbReference type="Pfam" id="PF00005">
    <property type="entry name" value="ABC_tran"/>
    <property type="match status" value="1"/>
</dbReference>
<evidence type="ECO:0000256" key="1">
    <source>
        <dbReference type="ARBA" id="ARBA00022448"/>
    </source>
</evidence>
<keyword evidence="6" id="KW-1185">Reference proteome</keyword>
<proteinExistence type="predicted"/>
<evidence type="ECO:0000256" key="3">
    <source>
        <dbReference type="ARBA" id="ARBA00022840"/>
    </source>
</evidence>
<dbReference type="SUPFAM" id="SSF52540">
    <property type="entry name" value="P-loop containing nucleoside triphosphate hydrolases"/>
    <property type="match status" value="1"/>
</dbReference>
<dbReference type="Gene3D" id="3.40.50.300">
    <property type="entry name" value="P-loop containing nucleotide triphosphate hydrolases"/>
    <property type="match status" value="1"/>
</dbReference>
<evidence type="ECO:0000313" key="6">
    <source>
        <dbReference type="Proteomes" id="UP000184510"/>
    </source>
</evidence>
<organism evidence="5 6">
    <name type="scientific">Rubritalea squalenifaciens DSM 18772</name>
    <dbReference type="NCBI Taxonomy" id="1123071"/>
    <lineage>
        <taxon>Bacteria</taxon>
        <taxon>Pseudomonadati</taxon>
        <taxon>Verrucomicrobiota</taxon>
        <taxon>Verrucomicrobiia</taxon>
        <taxon>Verrucomicrobiales</taxon>
        <taxon>Rubritaleaceae</taxon>
        <taxon>Rubritalea</taxon>
    </lineage>
</organism>
<feature type="domain" description="ABC transporter" evidence="4">
    <location>
        <begin position="10"/>
        <end position="237"/>
    </location>
</feature>
<sequence>MEVAMSECLIELCDAGVQVSGKELLGGVNLCVTQGEHLAVIGPNGAGKSTLVKLLLGMHKASAGTVQIGGRDVSSYPRRELARMIGYVPQLLAAEVPYTVREFVEMGRYAHGDRDAKAVDEAMELVEVGEFSERVVATLSGGERQRVCIAAALAQEAPLLLLDEPLAHLDPGQRIEVQRVLRGVREEVTLIAVTHDLGWMQRDFEHVLALQAGGVKFDGSVRDLMAGEVLGELFGSAVMDQLGRRLV</sequence>
<keyword evidence="3 5" id="KW-0067">ATP-binding</keyword>
<dbReference type="EMBL" id="FQYR01000003">
    <property type="protein sequence ID" value="SHJ18475.1"/>
    <property type="molecule type" value="Genomic_DNA"/>
</dbReference>
<dbReference type="GO" id="GO:0005524">
    <property type="term" value="F:ATP binding"/>
    <property type="evidence" value="ECO:0007669"/>
    <property type="project" value="UniProtKB-KW"/>
</dbReference>